<dbReference type="PANTHER" id="PTHR23048">
    <property type="entry name" value="MYOSIN LIGHT CHAIN 1, 3"/>
    <property type="match status" value="1"/>
</dbReference>
<comment type="caution">
    <text evidence="6">The sequence shown here is derived from an EMBL/GenBank/DDBJ whole genome shotgun (WGS) entry which is preliminary data.</text>
</comment>
<sequence>MSSGCPTRIRHRREDAAPHAGAPVRQRSQPVAGVRGAGAGPMAHNLSNEELAEFREIFNLVDRDGGGTITKEELGELMDTLGIDATPEEIDLMIHEIDQDNNGEIDFEEFVAVMSRKVSATYTADQVKNAFKVFEGDAPSGHIKVDVLIRALTNDGTDKLTDEQAHDLVSQLEPDRSGLINYSEYVNMMMSD</sequence>
<dbReference type="InterPro" id="IPR050230">
    <property type="entry name" value="CALM/Myosin/TropC-like"/>
</dbReference>
<dbReference type="PANTHER" id="PTHR23048:SF0">
    <property type="entry name" value="CALMODULIN LIKE 3"/>
    <property type="match status" value="1"/>
</dbReference>
<dbReference type="InterPro" id="IPR011992">
    <property type="entry name" value="EF-hand-dom_pair"/>
</dbReference>
<dbReference type="SMART" id="SM00054">
    <property type="entry name" value="EFh"/>
    <property type="match status" value="3"/>
</dbReference>
<feature type="domain" description="EF-hand" evidence="5">
    <location>
        <begin position="49"/>
        <end position="84"/>
    </location>
</feature>
<dbReference type="InterPro" id="IPR002048">
    <property type="entry name" value="EF_hand_dom"/>
</dbReference>
<evidence type="ECO:0000256" key="4">
    <source>
        <dbReference type="SAM" id="MobiDB-lite"/>
    </source>
</evidence>
<feature type="domain" description="EF-hand" evidence="5">
    <location>
        <begin position="85"/>
        <end position="120"/>
    </location>
</feature>
<proteinExistence type="predicted"/>
<dbReference type="CDD" id="cd00051">
    <property type="entry name" value="EFh"/>
    <property type="match status" value="1"/>
</dbReference>
<reference evidence="6 7" key="1">
    <citation type="submission" date="2024-03" db="EMBL/GenBank/DDBJ databases">
        <title>Aureococcus anophagefferens CCMP1851 and Kratosvirus quantuckense: Draft genome of a second virus-susceptible host strain in the model system.</title>
        <authorList>
            <person name="Chase E."/>
            <person name="Truchon A.R."/>
            <person name="Schepens W."/>
            <person name="Wilhelm S.W."/>
        </authorList>
    </citation>
    <scope>NUCLEOTIDE SEQUENCE [LARGE SCALE GENOMIC DNA]</scope>
    <source>
        <strain evidence="6 7">CCMP1851</strain>
    </source>
</reference>
<keyword evidence="7" id="KW-1185">Reference proteome</keyword>
<protein>
    <recommendedName>
        <fullName evidence="1">Calmodulin</fullName>
    </recommendedName>
</protein>
<dbReference type="EMBL" id="JBBJCI010000146">
    <property type="protein sequence ID" value="KAK7242258.1"/>
    <property type="molecule type" value="Genomic_DNA"/>
</dbReference>
<dbReference type="InterPro" id="IPR018247">
    <property type="entry name" value="EF_Hand_1_Ca_BS"/>
</dbReference>
<dbReference type="PROSITE" id="PS00018">
    <property type="entry name" value="EF_HAND_1"/>
    <property type="match status" value="2"/>
</dbReference>
<organism evidence="6 7">
    <name type="scientific">Aureococcus anophagefferens</name>
    <name type="common">Harmful bloom alga</name>
    <dbReference type="NCBI Taxonomy" id="44056"/>
    <lineage>
        <taxon>Eukaryota</taxon>
        <taxon>Sar</taxon>
        <taxon>Stramenopiles</taxon>
        <taxon>Ochrophyta</taxon>
        <taxon>Pelagophyceae</taxon>
        <taxon>Pelagomonadales</taxon>
        <taxon>Pelagomonadaceae</taxon>
        <taxon>Aureococcus</taxon>
    </lineage>
</organism>
<name>A0ABR1G125_AURAN</name>
<evidence type="ECO:0000256" key="1">
    <source>
        <dbReference type="ARBA" id="ARBA00020786"/>
    </source>
</evidence>
<dbReference type="Proteomes" id="UP001363151">
    <property type="component" value="Unassembled WGS sequence"/>
</dbReference>
<keyword evidence="2" id="KW-0677">Repeat</keyword>
<dbReference type="Gene3D" id="1.10.238.10">
    <property type="entry name" value="EF-hand"/>
    <property type="match status" value="2"/>
</dbReference>
<dbReference type="PROSITE" id="PS50222">
    <property type="entry name" value="EF_HAND_2"/>
    <property type="match status" value="2"/>
</dbReference>
<feature type="region of interest" description="Disordered" evidence="4">
    <location>
        <begin position="1"/>
        <end position="42"/>
    </location>
</feature>
<evidence type="ECO:0000259" key="5">
    <source>
        <dbReference type="PROSITE" id="PS50222"/>
    </source>
</evidence>
<evidence type="ECO:0000313" key="7">
    <source>
        <dbReference type="Proteomes" id="UP001363151"/>
    </source>
</evidence>
<evidence type="ECO:0000313" key="6">
    <source>
        <dbReference type="EMBL" id="KAK7242258.1"/>
    </source>
</evidence>
<dbReference type="SUPFAM" id="SSF47473">
    <property type="entry name" value="EF-hand"/>
    <property type="match status" value="1"/>
</dbReference>
<dbReference type="Pfam" id="PF13499">
    <property type="entry name" value="EF-hand_7"/>
    <property type="match status" value="1"/>
</dbReference>
<gene>
    <name evidence="6" type="ORF">SO694_00013442</name>
</gene>
<evidence type="ECO:0000256" key="3">
    <source>
        <dbReference type="ARBA" id="ARBA00022837"/>
    </source>
</evidence>
<accession>A0ABR1G125</accession>
<keyword evidence="3" id="KW-0106">Calcium</keyword>
<evidence type="ECO:0000256" key="2">
    <source>
        <dbReference type="ARBA" id="ARBA00022737"/>
    </source>
</evidence>